<dbReference type="GO" id="GO:0006751">
    <property type="term" value="P:glutathione catabolic process"/>
    <property type="evidence" value="ECO:0007669"/>
    <property type="project" value="UniProtKB-UniRule"/>
</dbReference>
<keyword evidence="14" id="KW-0325">Glycoprotein</keyword>
<evidence type="ECO:0000313" key="26">
    <source>
        <dbReference type="EMBL" id="NXI76641.1"/>
    </source>
</evidence>
<dbReference type="InterPro" id="IPR029055">
    <property type="entry name" value="Ntn_hydrolases_N"/>
</dbReference>
<evidence type="ECO:0000256" key="4">
    <source>
        <dbReference type="ARBA" id="ARBA00022670"/>
    </source>
</evidence>
<dbReference type="GO" id="GO:0006954">
    <property type="term" value="P:inflammatory response"/>
    <property type="evidence" value="ECO:0007669"/>
    <property type="project" value="TreeGrafter"/>
</dbReference>
<feature type="binding site" evidence="24">
    <location>
        <begin position="404"/>
        <end position="406"/>
    </location>
    <ligand>
        <name>L-glutamate</name>
        <dbReference type="ChEBI" id="CHEBI:29985"/>
    </ligand>
</feature>
<dbReference type="EC" id="3.4.19.13" evidence="25"/>
<keyword evidence="12" id="KW-0472">Membrane</keyword>
<proteinExistence type="inferred from homology"/>
<evidence type="ECO:0000313" key="27">
    <source>
        <dbReference type="Proteomes" id="UP000561178"/>
    </source>
</evidence>
<comment type="subunit">
    <text evidence="18">Heterodimer composed of the light and heavy chains. The active site is located in the light chain.</text>
</comment>
<dbReference type="PRINTS" id="PR01210">
    <property type="entry name" value="GGTRANSPTASE"/>
</dbReference>
<comment type="catalytic activity">
    <reaction evidence="19">
        <text>S-[(2E,6E,10E)-geranylgeranyl]-L-glutathione + H2O = S-[(2E,6E,10E)-geranylgeranyl]-L-cysteinylglycine + L-glutamate</text>
        <dbReference type="Rhea" id="RHEA:65120"/>
        <dbReference type="ChEBI" id="CHEBI:15377"/>
        <dbReference type="ChEBI" id="CHEBI:29985"/>
        <dbReference type="ChEBI" id="CHEBI:156326"/>
        <dbReference type="ChEBI" id="CHEBI:156330"/>
    </reaction>
    <physiologicalReaction direction="left-to-right" evidence="19">
        <dbReference type="Rhea" id="RHEA:65121"/>
    </physiologicalReaction>
</comment>
<keyword evidence="9 25" id="KW-0378">Hydrolase</keyword>
<evidence type="ECO:0000256" key="12">
    <source>
        <dbReference type="ARBA" id="ARBA00023136"/>
    </source>
</evidence>
<evidence type="ECO:0000256" key="11">
    <source>
        <dbReference type="ARBA" id="ARBA00022989"/>
    </source>
</evidence>
<evidence type="ECO:0000256" key="7">
    <source>
        <dbReference type="ARBA" id="ARBA00022692"/>
    </source>
</evidence>
<keyword evidence="13" id="KW-0865">Zymogen</keyword>
<dbReference type="InterPro" id="IPR000101">
    <property type="entry name" value="GGT_peptidase"/>
</dbReference>
<dbReference type="FunFam" id="3.60.20.40:FF:000005">
    <property type="entry name" value="gamma-glutamyltransferase 5 isoform X3"/>
    <property type="match status" value="1"/>
</dbReference>
<comment type="pathway">
    <text evidence="22">Lipid metabolism; leukotriene D4 biosynthesis.</text>
</comment>
<keyword evidence="8" id="KW-0434">Leukotriene biosynthesis</keyword>
<comment type="catalytic activity">
    <reaction evidence="17">
        <text>glutathione + H2O = L-cysteinylglycine + L-glutamate</text>
        <dbReference type="Rhea" id="RHEA:28807"/>
        <dbReference type="ChEBI" id="CHEBI:15377"/>
        <dbReference type="ChEBI" id="CHEBI:29985"/>
        <dbReference type="ChEBI" id="CHEBI:57925"/>
        <dbReference type="ChEBI" id="CHEBI:61694"/>
        <dbReference type="EC" id="3.4.19.13"/>
    </reaction>
    <physiologicalReaction direction="left-to-right" evidence="17">
        <dbReference type="Rhea" id="RHEA:28808"/>
    </physiologicalReaction>
</comment>
<keyword evidence="27" id="KW-1185">Reference proteome</keyword>
<comment type="caution">
    <text evidence="26">The sequence shown here is derived from an EMBL/GenBank/DDBJ whole genome shotgun (WGS) entry which is preliminary data.</text>
</comment>
<comment type="function">
    <text evidence="25">Cleaves the gamma-glutamyl peptide bond of glutathione and glutathione conjugates.</text>
</comment>
<evidence type="ECO:0000256" key="6">
    <source>
        <dbReference type="ARBA" id="ARBA00022684"/>
    </source>
</evidence>
<comment type="subcellular location">
    <subcellularLocation>
        <location evidence="1 25">Membrane</location>
        <topology evidence="1 25">Single-pass type II membrane protein</topology>
    </subcellularLocation>
</comment>
<comment type="catalytic activity">
    <reaction evidence="21">
        <text>leukotriene C4 + H2O = leukotriene D4 + L-glutamate</text>
        <dbReference type="Rhea" id="RHEA:31563"/>
        <dbReference type="ChEBI" id="CHEBI:15377"/>
        <dbReference type="ChEBI" id="CHEBI:29985"/>
        <dbReference type="ChEBI" id="CHEBI:57973"/>
        <dbReference type="ChEBI" id="CHEBI:63166"/>
        <dbReference type="EC" id="3.4.19.14"/>
    </reaction>
    <physiologicalReaction direction="left-to-right" evidence="21">
        <dbReference type="Rhea" id="RHEA:31564"/>
    </physiologicalReaction>
</comment>
<accession>A0A7K9VV64</accession>
<keyword evidence="4" id="KW-0645">Protease</keyword>
<keyword evidence="6" id="KW-0317">Glutathione biosynthesis</keyword>
<feature type="non-terminal residue" evidence="26">
    <location>
        <position position="1"/>
    </location>
</feature>
<comment type="catalytic activity">
    <reaction evidence="20">
        <text>an N-terminal (5-L-glutamyl)-[peptide] + an alpha-amino acid = 5-L-glutamyl amino acid + an N-terminal L-alpha-aminoacyl-[peptide]</text>
        <dbReference type="Rhea" id="RHEA:23904"/>
        <dbReference type="Rhea" id="RHEA-COMP:9780"/>
        <dbReference type="Rhea" id="RHEA-COMP:9795"/>
        <dbReference type="ChEBI" id="CHEBI:77644"/>
        <dbReference type="ChEBI" id="CHEBI:78597"/>
        <dbReference type="ChEBI" id="CHEBI:78599"/>
        <dbReference type="ChEBI" id="CHEBI:78608"/>
        <dbReference type="EC" id="2.3.2.2"/>
    </reaction>
    <physiologicalReaction direction="left-to-right" evidence="20">
        <dbReference type="Rhea" id="RHEA:23905"/>
    </physiologicalReaction>
</comment>
<feature type="non-terminal residue" evidence="26">
    <location>
        <position position="572"/>
    </location>
</feature>
<dbReference type="AlphaFoldDB" id="A0A7K9VV64"/>
<dbReference type="UniPathway" id="UPA00204"/>
<dbReference type="Pfam" id="PF01019">
    <property type="entry name" value="G_glu_transpept"/>
    <property type="match status" value="1"/>
</dbReference>
<evidence type="ECO:0000256" key="9">
    <source>
        <dbReference type="ARBA" id="ARBA00022801"/>
    </source>
</evidence>
<name>A0A7K9VV64_9PASS</name>
<dbReference type="InterPro" id="IPR043138">
    <property type="entry name" value="GGT_lsub"/>
</dbReference>
<dbReference type="GO" id="GO:0005886">
    <property type="term" value="C:plasma membrane"/>
    <property type="evidence" value="ECO:0007669"/>
    <property type="project" value="TreeGrafter"/>
</dbReference>
<comment type="pathway">
    <text evidence="2 25">Sulfur metabolism; glutathione metabolism.</text>
</comment>
<dbReference type="Gene3D" id="3.60.20.40">
    <property type="match status" value="1"/>
</dbReference>
<evidence type="ECO:0000256" key="23">
    <source>
        <dbReference type="PIRSR" id="PIRSR600101-1"/>
    </source>
</evidence>
<evidence type="ECO:0000256" key="19">
    <source>
        <dbReference type="ARBA" id="ARBA00050507"/>
    </source>
</evidence>
<dbReference type="PANTHER" id="PTHR11686:SF19">
    <property type="entry name" value="GLUTATHIONE HYDROLASE 5 PROENZYME"/>
    <property type="match status" value="1"/>
</dbReference>
<keyword evidence="7" id="KW-0812">Transmembrane</keyword>
<dbReference type="GO" id="GO:0006750">
    <property type="term" value="P:glutathione biosynthetic process"/>
    <property type="evidence" value="ECO:0007669"/>
    <property type="project" value="UniProtKB-KW"/>
</dbReference>
<evidence type="ECO:0000256" key="25">
    <source>
        <dbReference type="RuleBase" id="RU368068"/>
    </source>
</evidence>
<dbReference type="SUPFAM" id="SSF56235">
    <property type="entry name" value="N-terminal nucleophile aminohydrolases (Ntn hydrolases)"/>
    <property type="match status" value="1"/>
</dbReference>
<dbReference type="PANTHER" id="PTHR11686">
    <property type="entry name" value="GAMMA GLUTAMYL TRANSPEPTIDASE"/>
    <property type="match status" value="1"/>
</dbReference>
<keyword evidence="11" id="KW-1133">Transmembrane helix</keyword>
<evidence type="ECO:0000256" key="13">
    <source>
        <dbReference type="ARBA" id="ARBA00023145"/>
    </source>
</evidence>
<evidence type="ECO:0000256" key="20">
    <source>
        <dbReference type="ARBA" id="ARBA00051446"/>
    </source>
</evidence>
<dbReference type="GO" id="GO:0103068">
    <property type="term" value="F:leukotriene C4 gamma-glutamyl transferase activity"/>
    <property type="evidence" value="ECO:0007669"/>
    <property type="project" value="UniProtKB-EC"/>
</dbReference>
<evidence type="ECO:0000256" key="16">
    <source>
        <dbReference type="ARBA" id="ARBA00033643"/>
    </source>
</evidence>
<evidence type="ECO:0000256" key="1">
    <source>
        <dbReference type="ARBA" id="ARBA00004606"/>
    </source>
</evidence>
<dbReference type="InterPro" id="IPR055262">
    <property type="entry name" value="GGT_CS"/>
</dbReference>
<dbReference type="PROSITE" id="PS00462">
    <property type="entry name" value="G_GLU_TRANSPEPTIDASE"/>
    <property type="match status" value="1"/>
</dbReference>
<dbReference type="FunFam" id="1.10.246.130:FF:000001">
    <property type="entry name" value="Gamma-glutamyltransferase 5 isoform 1"/>
    <property type="match status" value="1"/>
</dbReference>
<evidence type="ECO:0000256" key="10">
    <source>
        <dbReference type="ARBA" id="ARBA00022968"/>
    </source>
</evidence>
<sequence>IAMSTGKICCLVLLTLGVLAVAVTLVVILTQPRCGAQQYLHGAVAADTETCSLIGRNILKIGGTAVDAAIAGLICTSVMNPQSSGLGGGVIFTIYNASTGTVEVINARETVPRVFPHNLLSNCGPGFPIGPRWIGVPGELRGYEEAHKRHGRLPWKALFEPTIKLLSEPLVISPVLEKILHHPAFSGPGKSLCPLLCDGQRFLKLGETFQWPALQQTLRAVAEHGAAAFYEGQIGEALVEDARKAGSSLSLEDLRAYRAEVSSALNITLDNHTTVFAPGPPMGGAVLMFILKVLEVYKFHKASLATPEEKVETYHRIAEALKFGNMLRPHMSDPAFSEAQEPVETMLSDQFAGFVRQQIDTRGDHPLSHYNLLEALYNDNYKSMGTSHISVLAADGSAVSATSTINYPFGSFVYSNQTGIILNNELADFCIANRSIKPEPHGNTNITDSALGEKPPSAMVPSILISKSGDMLVIGGAGGGWIISAITMAIINKLWFGYDLEHAISAPVMHTQGDSVLFEEPFSREVRTGLLGRGHKEKKDKLAMNVVQGISKEGKCISAYSDKRKLGKSAGY</sequence>
<evidence type="ECO:0000256" key="17">
    <source>
        <dbReference type="ARBA" id="ARBA00033701"/>
    </source>
</evidence>
<comment type="catalytic activity">
    <reaction evidence="16">
        <text>an S-substituted glutathione + H2O = an S-substituted L-cysteinylglycine + L-glutamate</text>
        <dbReference type="Rhea" id="RHEA:59468"/>
        <dbReference type="ChEBI" id="CHEBI:15377"/>
        <dbReference type="ChEBI" id="CHEBI:29985"/>
        <dbReference type="ChEBI" id="CHEBI:90779"/>
        <dbReference type="ChEBI" id="CHEBI:143103"/>
        <dbReference type="EC" id="3.4.19.13"/>
    </reaction>
    <physiologicalReaction direction="left-to-right" evidence="16">
        <dbReference type="Rhea" id="RHEA:59469"/>
    </physiologicalReaction>
</comment>
<organism evidence="26 27">
    <name type="scientific">Rhipidura dahli</name>
    <dbReference type="NCBI Taxonomy" id="667186"/>
    <lineage>
        <taxon>Eukaryota</taxon>
        <taxon>Metazoa</taxon>
        <taxon>Chordata</taxon>
        <taxon>Craniata</taxon>
        <taxon>Vertebrata</taxon>
        <taxon>Euteleostomi</taxon>
        <taxon>Archelosauria</taxon>
        <taxon>Archosauria</taxon>
        <taxon>Dinosauria</taxon>
        <taxon>Saurischia</taxon>
        <taxon>Theropoda</taxon>
        <taxon>Coelurosauria</taxon>
        <taxon>Aves</taxon>
        <taxon>Neognathae</taxon>
        <taxon>Neoaves</taxon>
        <taxon>Telluraves</taxon>
        <taxon>Australaves</taxon>
        <taxon>Passeriformes</taxon>
        <taxon>Rhipiduridae</taxon>
        <taxon>Rhipidura</taxon>
    </lineage>
</organism>
<protein>
    <recommendedName>
        <fullName evidence="25">Glutathione hydrolase</fullName>
        <ecNumber evidence="25">2.3.2.2</ecNumber>
        <ecNumber evidence="25">3.4.19.13</ecNumber>
    </recommendedName>
    <alternativeName>
        <fullName evidence="25">Gamma-glutamyltransferase</fullName>
    </alternativeName>
    <alternativeName>
        <fullName evidence="25">Gamma-glutamyltranspeptidase</fullName>
    </alternativeName>
</protein>
<evidence type="ECO:0000256" key="21">
    <source>
        <dbReference type="ARBA" id="ARBA00052640"/>
    </source>
</evidence>
<evidence type="ECO:0000256" key="8">
    <source>
        <dbReference type="ARBA" id="ARBA00022751"/>
    </source>
</evidence>
<dbReference type="Proteomes" id="UP000561178">
    <property type="component" value="Unassembled WGS sequence"/>
</dbReference>
<evidence type="ECO:0000256" key="18">
    <source>
        <dbReference type="ARBA" id="ARBA00047169"/>
    </source>
</evidence>
<evidence type="ECO:0000256" key="15">
    <source>
        <dbReference type="ARBA" id="ARBA00023315"/>
    </source>
</evidence>
<comment type="similarity">
    <text evidence="3">Belongs to the gamma-glutamyltransferase family.</text>
</comment>
<evidence type="ECO:0000256" key="24">
    <source>
        <dbReference type="PIRSR" id="PIRSR600101-2"/>
    </source>
</evidence>
<feature type="binding site" evidence="24">
    <location>
        <position position="479"/>
    </location>
    <ligand>
        <name>L-glutamate</name>
        <dbReference type="ChEBI" id="CHEBI:29985"/>
    </ligand>
</feature>
<feature type="binding site" evidence="24">
    <location>
        <position position="428"/>
    </location>
    <ligand>
        <name>L-glutamate</name>
        <dbReference type="ChEBI" id="CHEBI:29985"/>
    </ligand>
</feature>
<feature type="binding site" evidence="24">
    <location>
        <position position="108"/>
    </location>
    <ligand>
        <name>L-glutamate</name>
        <dbReference type="ChEBI" id="CHEBI:29985"/>
    </ligand>
</feature>
<gene>
    <name evidence="26" type="primary">Ggt5</name>
    <name evidence="26" type="ORF">RHIDAH_R06007</name>
</gene>
<dbReference type="EMBL" id="VXAC01000847">
    <property type="protein sequence ID" value="NXI76641.1"/>
    <property type="molecule type" value="Genomic_DNA"/>
</dbReference>
<dbReference type="InterPro" id="IPR043137">
    <property type="entry name" value="GGT_ssub_C"/>
</dbReference>
<evidence type="ECO:0000256" key="3">
    <source>
        <dbReference type="ARBA" id="ARBA00009381"/>
    </source>
</evidence>
<evidence type="ECO:0000256" key="5">
    <source>
        <dbReference type="ARBA" id="ARBA00022679"/>
    </source>
</evidence>
<evidence type="ECO:0000256" key="14">
    <source>
        <dbReference type="ARBA" id="ARBA00023180"/>
    </source>
</evidence>
<dbReference type="GO" id="GO:0002951">
    <property type="term" value="F:leukotriene-C(4) hydrolase"/>
    <property type="evidence" value="ECO:0007669"/>
    <property type="project" value="UniProtKB-EC"/>
</dbReference>
<feature type="active site" description="Nucleophile" evidence="23">
    <location>
        <position position="386"/>
    </location>
</feature>
<keyword evidence="15 25" id="KW-0012">Acyltransferase</keyword>
<dbReference type="GO" id="GO:0006508">
    <property type="term" value="P:proteolysis"/>
    <property type="evidence" value="ECO:0007669"/>
    <property type="project" value="UniProtKB-KW"/>
</dbReference>
<dbReference type="GO" id="GO:1901750">
    <property type="term" value="P:leukotriene D4 biosynthetic process"/>
    <property type="evidence" value="ECO:0007669"/>
    <property type="project" value="TreeGrafter"/>
</dbReference>
<reference evidence="26 27" key="1">
    <citation type="submission" date="2019-09" db="EMBL/GenBank/DDBJ databases">
        <title>Bird 10,000 Genomes (B10K) Project - Family phase.</title>
        <authorList>
            <person name="Zhang G."/>
        </authorList>
    </citation>
    <scope>NUCLEOTIDE SEQUENCE [LARGE SCALE GENOMIC DNA]</scope>
    <source>
        <strain evidence="26">B10K-DU-001-49</strain>
        <tissue evidence="26">Muscle</tissue>
    </source>
</reference>
<evidence type="ECO:0000256" key="22">
    <source>
        <dbReference type="ARBA" id="ARBA00060714"/>
    </source>
</evidence>
<dbReference type="Gene3D" id="1.10.246.130">
    <property type="match status" value="1"/>
</dbReference>
<keyword evidence="5 25" id="KW-0808">Transferase</keyword>
<evidence type="ECO:0000256" key="2">
    <source>
        <dbReference type="ARBA" id="ARBA00005115"/>
    </source>
</evidence>
<dbReference type="EC" id="2.3.2.2" evidence="25"/>
<dbReference type="GO" id="GO:0036374">
    <property type="term" value="F:glutathione hydrolase activity"/>
    <property type="evidence" value="ECO:0007669"/>
    <property type="project" value="UniProtKB-UniRule"/>
</dbReference>
<keyword evidence="10" id="KW-0735">Signal-anchor</keyword>